<dbReference type="SUPFAM" id="SSF49503">
    <property type="entry name" value="Cupredoxins"/>
    <property type="match status" value="1"/>
</dbReference>
<feature type="region of interest" description="Disordered" evidence="1">
    <location>
        <begin position="107"/>
        <end position="196"/>
    </location>
</feature>
<dbReference type="InterPro" id="IPR008972">
    <property type="entry name" value="Cupredoxin"/>
</dbReference>
<keyword evidence="4" id="KW-1185">Reference proteome</keyword>
<dbReference type="PANTHER" id="PTHR34662">
    <property type="entry name" value="OS04G0422700 PROTEIN"/>
    <property type="match status" value="1"/>
</dbReference>
<dbReference type="Proteomes" id="UP001222027">
    <property type="component" value="Unassembled WGS sequence"/>
</dbReference>
<dbReference type="Gene3D" id="2.60.40.420">
    <property type="entry name" value="Cupredoxins - blue copper proteins"/>
    <property type="match status" value="1"/>
</dbReference>
<feature type="compositionally biased region" description="Low complexity" evidence="1">
    <location>
        <begin position="136"/>
        <end position="156"/>
    </location>
</feature>
<feature type="compositionally biased region" description="Pro residues" evidence="1">
    <location>
        <begin position="157"/>
        <end position="169"/>
    </location>
</feature>
<name>A0AAV8QVP9_ENSVE</name>
<proteinExistence type="predicted"/>
<sequence length="269" mass="28712">MWPIPSIPCFLLFFFLLLLQTSQAMVTVVVDGLADWKSPIVHVGDSVVFKHEQVQNLYLFRNRRAFDLCSFDQSILIYDGKSSLFTWRPSRHGYYYLATRNSSQRSCEQGEKVPVRVVTPRPSPGFPSLPAPAPTSGGDISSSPSNSWTSVSSPRSVPGPSPSPSPSPSAAPVDFGPLQPKERLTPAATPSSSVTAGSVPFISSSPAVPLPVGETDTATILPFPTPGSETQVVGMASPCAAVQMSLLMVVMMLSLGLVVDTDLPFAAFL</sequence>
<gene>
    <name evidence="3" type="ORF">OPV22_016743</name>
</gene>
<dbReference type="PANTHER" id="PTHR34662:SF3">
    <property type="entry name" value="OS04G0422700 PROTEIN"/>
    <property type="match status" value="1"/>
</dbReference>
<feature type="compositionally biased region" description="Pro residues" evidence="1">
    <location>
        <begin position="121"/>
        <end position="133"/>
    </location>
</feature>
<evidence type="ECO:0008006" key="5">
    <source>
        <dbReference type="Google" id="ProtNLM"/>
    </source>
</evidence>
<feature type="chain" id="PRO_5043541155" description="Phytocyanin domain-containing protein" evidence="2">
    <location>
        <begin position="25"/>
        <end position="269"/>
    </location>
</feature>
<evidence type="ECO:0000313" key="4">
    <source>
        <dbReference type="Proteomes" id="UP001222027"/>
    </source>
</evidence>
<organism evidence="3 4">
    <name type="scientific">Ensete ventricosum</name>
    <name type="common">Abyssinian banana</name>
    <name type="synonym">Musa ensete</name>
    <dbReference type="NCBI Taxonomy" id="4639"/>
    <lineage>
        <taxon>Eukaryota</taxon>
        <taxon>Viridiplantae</taxon>
        <taxon>Streptophyta</taxon>
        <taxon>Embryophyta</taxon>
        <taxon>Tracheophyta</taxon>
        <taxon>Spermatophyta</taxon>
        <taxon>Magnoliopsida</taxon>
        <taxon>Liliopsida</taxon>
        <taxon>Zingiberales</taxon>
        <taxon>Musaceae</taxon>
        <taxon>Ensete</taxon>
    </lineage>
</organism>
<dbReference type="AlphaFoldDB" id="A0AAV8QVP9"/>
<reference evidence="3 4" key="1">
    <citation type="submission" date="2022-12" db="EMBL/GenBank/DDBJ databases">
        <title>Chromosome-scale assembly of the Ensete ventricosum genome.</title>
        <authorList>
            <person name="Dussert Y."/>
            <person name="Stocks J."/>
            <person name="Wendawek A."/>
            <person name="Woldeyes F."/>
            <person name="Nichols R.A."/>
            <person name="Borrell J.S."/>
        </authorList>
    </citation>
    <scope>NUCLEOTIDE SEQUENCE [LARGE SCALE GENOMIC DNA]</scope>
    <source>
        <strain evidence="4">cv. Maze</strain>
        <tissue evidence="3">Seeds</tissue>
    </source>
</reference>
<feature type="signal peptide" evidence="2">
    <location>
        <begin position="1"/>
        <end position="24"/>
    </location>
</feature>
<protein>
    <recommendedName>
        <fullName evidence="5">Phytocyanin domain-containing protein</fullName>
    </recommendedName>
</protein>
<evidence type="ECO:0000256" key="2">
    <source>
        <dbReference type="SAM" id="SignalP"/>
    </source>
</evidence>
<comment type="caution">
    <text evidence="3">The sequence shown here is derived from an EMBL/GenBank/DDBJ whole genome shotgun (WGS) entry which is preliminary data.</text>
</comment>
<dbReference type="EMBL" id="JAQQAF010000005">
    <property type="protein sequence ID" value="KAJ8484258.1"/>
    <property type="molecule type" value="Genomic_DNA"/>
</dbReference>
<accession>A0AAV8QVP9</accession>
<evidence type="ECO:0000256" key="1">
    <source>
        <dbReference type="SAM" id="MobiDB-lite"/>
    </source>
</evidence>
<keyword evidence="2" id="KW-0732">Signal</keyword>
<evidence type="ECO:0000313" key="3">
    <source>
        <dbReference type="EMBL" id="KAJ8484258.1"/>
    </source>
</evidence>